<evidence type="ECO:0000256" key="5">
    <source>
        <dbReference type="PIRSR" id="PIRSR622684-1"/>
    </source>
</evidence>
<keyword evidence="2 6" id="KW-0645">Protease</keyword>
<dbReference type="FunFam" id="2.60.120.380:FF:000006">
    <property type="entry name" value="Calpain 10"/>
    <property type="match status" value="1"/>
</dbReference>
<dbReference type="Proteomes" id="UP000515152">
    <property type="component" value="Chromosome 22"/>
</dbReference>
<dbReference type="GO" id="GO:0005737">
    <property type="term" value="C:cytoplasm"/>
    <property type="evidence" value="ECO:0007669"/>
    <property type="project" value="TreeGrafter"/>
</dbReference>
<dbReference type="SMART" id="SM00720">
    <property type="entry name" value="calpain_III"/>
    <property type="match status" value="2"/>
</dbReference>
<feature type="compositionally biased region" description="Acidic residues" evidence="7">
    <location>
        <begin position="189"/>
        <end position="205"/>
    </location>
</feature>
<dbReference type="OrthoDB" id="167576at2759"/>
<sequence>MEPQGECDRLFEDSDFPAEDSSVFSSDFTPISKLQGHINWLRPQDICQSPRLFPLDPTKAHAKQGILGDCWLLCACTMLLKNKHLMDQVLPPGQPWWGEEGYTGRFLLRFWQRGGWVEVRVDDRLPCIDNKLCFSQCLCPMAFWVALLEKAYAKLHGSYEALWAGQVDEALVDLSGGVAERWSLRLSEEAGEEEVEEEQGEEEEEKEKKGGTPPPARRSKELKLPQAVREGCAISCSLHNSTGGVSELWQYHAMSVVEWTDVQTVAGETECLLRIRNPWGRRCWSGAWAENGTGWNNIEPACTLNLLSRTQQGEFWVNLKEFLEEFDEVTVGYPISDEGHLQSIYTGALLTHRQERSGCWVRGQSAGGCRNSSSYSSNPKFWLRLSEPTEVLVCLLQHAPEERTAPGCKGTGREDATPPGVGGQERRHPHAIGLHMWKIEKKHFNLSRTLNTPPCACTLSHAYKREVVLQAQLNSGFHLLIPSTFQQGAQARFLLRVYSSSPITLSAVKAREPVQASGLEGEWESSSCHGSWVPGSSAGGSRNFPSHRLNPRFPLTVTYDPGGPNIRVKLCQNCPESACQAIGFHIYKVFDCGEADMSLDQEPVVSCVPHCYTQEVSLACSLRAGAYTIIPSTYQPDLRGHFTLTVARRIHRKVVQSQENLGRAIQEISYISVMRC</sequence>
<keyword evidence="9" id="KW-1185">Reference proteome</keyword>
<evidence type="ECO:0000256" key="4">
    <source>
        <dbReference type="ARBA" id="ARBA00022807"/>
    </source>
</evidence>
<dbReference type="PANTHER" id="PTHR10183:SF30">
    <property type="entry name" value="CALPAIN-10"/>
    <property type="match status" value="1"/>
</dbReference>
<dbReference type="InterPro" id="IPR038765">
    <property type="entry name" value="Papain-like_cys_pep_sf"/>
</dbReference>
<dbReference type="InterPro" id="IPR000169">
    <property type="entry name" value="Pept_cys_AS"/>
</dbReference>
<evidence type="ECO:0000259" key="8">
    <source>
        <dbReference type="PROSITE" id="PS50203"/>
    </source>
</evidence>
<dbReference type="InterPro" id="IPR022682">
    <property type="entry name" value="Calpain_domain_III"/>
</dbReference>
<evidence type="ECO:0000256" key="7">
    <source>
        <dbReference type="SAM" id="MobiDB-lite"/>
    </source>
</evidence>
<dbReference type="InterPro" id="IPR001300">
    <property type="entry name" value="Peptidase_C2_calpain_cat"/>
</dbReference>
<dbReference type="SUPFAM" id="SSF49758">
    <property type="entry name" value="Calpain large subunit, middle domain (domain III)"/>
    <property type="match status" value="2"/>
</dbReference>
<proteinExistence type="inferred from homology"/>
<feature type="region of interest" description="Disordered" evidence="7">
    <location>
        <begin position="187"/>
        <end position="224"/>
    </location>
</feature>
<dbReference type="CTD" id="11132"/>
<evidence type="ECO:0000256" key="1">
    <source>
        <dbReference type="ARBA" id="ARBA00007623"/>
    </source>
</evidence>
<dbReference type="PANTHER" id="PTHR10183">
    <property type="entry name" value="CALPAIN"/>
    <property type="match status" value="1"/>
</dbReference>
<feature type="active site" evidence="5 6">
    <location>
        <position position="277"/>
    </location>
</feature>
<dbReference type="SMART" id="SM00230">
    <property type="entry name" value="CysPc"/>
    <property type="match status" value="1"/>
</dbReference>
<dbReference type="PROSITE" id="PS00139">
    <property type="entry name" value="THIOL_PROTEASE_CYS"/>
    <property type="match status" value="1"/>
</dbReference>
<dbReference type="KEGG" id="char:105906978"/>
<evidence type="ECO:0000256" key="2">
    <source>
        <dbReference type="ARBA" id="ARBA00022670"/>
    </source>
</evidence>
<dbReference type="Gene3D" id="2.60.120.380">
    <property type="match status" value="2"/>
</dbReference>
<dbReference type="GeneID" id="105906978"/>
<feature type="active site" evidence="5 6">
    <location>
        <position position="252"/>
    </location>
</feature>
<dbReference type="AlphaFoldDB" id="A0A6P3W7K6"/>
<name>A0A6P3W7K6_CLUHA</name>
<dbReference type="PROSITE" id="PS50203">
    <property type="entry name" value="CALPAIN_CAT"/>
    <property type="match status" value="1"/>
</dbReference>
<dbReference type="InterPro" id="IPR022683">
    <property type="entry name" value="Calpain_III"/>
</dbReference>
<evidence type="ECO:0000256" key="6">
    <source>
        <dbReference type="PROSITE-ProRule" id="PRU00239"/>
    </source>
</evidence>
<keyword evidence="4 6" id="KW-0788">Thiol protease</keyword>
<accession>A0A6P3W7K6</accession>
<protein>
    <submittedName>
        <fullName evidence="10">Calpain-10</fullName>
    </submittedName>
</protein>
<dbReference type="RefSeq" id="XP_012690664.2">
    <property type="nucleotide sequence ID" value="XM_012835210.3"/>
</dbReference>
<dbReference type="Gene3D" id="3.90.70.10">
    <property type="entry name" value="Cysteine proteinases"/>
    <property type="match status" value="1"/>
</dbReference>
<evidence type="ECO:0000256" key="3">
    <source>
        <dbReference type="ARBA" id="ARBA00022801"/>
    </source>
</evidence>
<reference evidence="10" key="1">
    <citation type="submission" date="2025-08" db="UniProtKB">
        <authorList>
            <consortium name="RefSeq"/>
        </authorList>
    </citation>
    <scope>IDENTIFICATION</scope>
</reference>
<keyword evidence="3 6" id="KW-0378">Hydrolase</keyword>
<evidence type="ECO:0000313" key="10">
    <source>
        <dbReference type="RefSeq" id="XP_012690664.2"/>
    </source>
</evidence>
<dbReference type="InterPro" id="IPR036213">
    <property type="entry name" value="Calpain_III_sf"/>
</dbReference>
<gene>
    <name evidence="10" type="primary">capn10</name>
</gene>
<feature type="region of interest" description="Disordered" evidence="7">
    <location>
        <begin position="405"/>
        <end position="427"/>
    </location>
</feature>
<dbReference type="GO" id="GO:0004198">
    <property type="term" value="F:calcium-dependent cysteine-type endopeptidase activity"/>
    <property type="evidence" value="ECO:0007669"/>
    <property type="project" value="InterPro"/>
</dbReference>
<evidence type="ECO:0000313" key="9">
    <source>
        <dbReference type="Proteomes" id="UP000515152"/>
    </source>
</evidence>
<dbReference type="InterPro" id="IPR022684">
    <property type="entry name" value="Calpain_cysteine_protease"/>
</dbReference>
<feature type="domain" description="Calpain catalytic" evidence="8">
    <location>
        <begin position="10"/>
        <end position="331"/>
    </location>
</feature>
<comment type="similarity">
    <text evidence="1">Belongs to the peptidase C2 family.</text>
</comment>
<dbReference type="SUPFAM" id="SSF54001">
    <property type="entry name" value="Cysteine proteinases"/>
    <property type="match status" value="1"/>
</dbReference>
<feature type="active site" evidence="5 6">
    <location>
        <position position="70"/>
    </location>
</feature>
<dbReference type="PRINTS" id="PR00704">
    <property type="entry name" value="CALPAIN"/>
</dbReference>
<dbReference type="Pfam" id="PF00648">
    <property type="entry name" value="Peptidase_C2"/>
    <property type="match status" value="1"/>
</dbReference>
<dbReference type="CDD" id="cd00044">
    <property type="entry name" value="CysPc"/>
    <property type="match status" value="1"/>
</dbReference>
<dbReference type="GO" id="GO:0006508">
    <property type="term" value="P:proteolysis"/>
    <property type="evidence" value="ECO:0007669"/>
    <property type="project" value="UniProtKB-KW"/>
</dbReference>
<organism evidence="9 10">
    <name type="scientific">Clupea harengus</name>
    <name type="common">Atlantic herring</name>
    <dbReference type="NCBI Taxonomy" id="7950"/>
    <lineage>
        <taxon>Eukaryota</taxon>
        <taxon>Metazoa</taxon>
        <taxon>Chordata</taxon>
        <taxon>Craniata</taxon>
        <taxon>Vertebrata</taxon>
        <taxon>Euteleostomi</taxon>
        <taxon>Actinopterygii</taxon>
        <taxon>Neopterygii</taxon>
        <taxon>Teleostei</taxon>
        <taxon>Clupei</taxon>
        <taxon>Clupeiformes</taxon>
        <taxon>Clupeoidei</taxon>
        <taxon>Clupeidae</taxon>
        <taxon>Clupea</taxon>
    </lineage>
</organism>
<dbReference type="Pfam" id="PF01067">
    <property type="entry name" value="Calpain_III"/>
    <property type="match status" value="2"/>
</dbReference>